<feature type="region of interest" description="Disordered" evidence="1">
    <location>
        <begin position="12"/>
        <end position="35"/>
    </location>
</feature>
<reference evidence="2" key="1">
    <citation type="journal article" date="2021" name="Proc. Natl. Acad. Sci. U.S.A.">
        <title>A Catalog of Tens of Thousands of Viruses from Human Metagenomes Reveals Hidden Associations with Chronic Diseases.</title>
        <authorList>
            <person name="Tisza M.J."/>
            <person name="Buck C.B."/>
        </authorList>
    </citation>
    <scope>NUCLEOTIDE SEQUENCE</scope>
    <source>
        <strain evidence="2">CtmTa7</strain>
    </source>
</reference>
<proteinExistence type="predicted"/>
<name>A0A8S5RCS0_9VIRU</name>
<evidence type="ECO:0000313" key="2">
    <source>
        <dbReference type="EMBL" id="DAE28772.1"/>
    </source>
</evidence>
<evidence type="ECO:0000256" key="1">
    <source>
        <dbReference type="SAM" id="MobiDB-lite"/>
    </source>
</evidence>
<accession>A0A8S5RCS0</accession>
<dbReference type="EMBL" id="BK059091">
    <property type="protein sequence ID" value="DAE28772.1"/>
    <property type="molecule type" value="Genomic_DNA"/>
</dbReference>
<sequence length="35" mass="3997">MLNDNLQLMKNFKTNSTKTSNNSITSKSKIPLRNN</sequence>
<organism evidence="2">
    <name type="scientific">virus sp. ctmTa7</name>
    <dbReference type="NCBI Taxonomy" id="2828255"/>
    <lineage>
        <taxon>Viruses</taxon>
    </lineage>
</organism>
<feature type="compositionally biased region" description="Low complexity" evidence="1">
    <location>
        <begin position="12"/>
        <end position="29"/>
    </location>
</feature>
<protein>
    <submittedName>
        <fullName evidence="2">Uncharacterized protein</fullName>
    </submittedName>
</protein>